<dbReference type="PROSITE" id="PS50822">
    <property type="entry name" value="PIWI"/>
    <property type="match status" value="1"/>
</dbReference>
<dbReference type="Gene3D" id="3.30.420.10">
    <property type="entry name" value="Ribonuclease H-like superfamily/Ribonuclease H"/>
    <property type="match status" value="1"/>
</dbReference>
<evidence type="ECO:0000313" key="5">
    <source>
        <dbReference type="Proteomes" id="UP001059401"/>
    </source>
</evidence>
<proteinExistence type="inferred from homology"/>
<dbReference type="Proteomes" id="UP001059401">
    <property type="component" value="Chromosome"/>
</dbReference>
<evidence type="ECO:0000256" key="2">
    <source>
        <dbReference type="ARBA" id="ARBA00035032"/>
    </source>
</evidence>
<evidence type="ECO:0000259" key="3">
    <source>
        <dbReference type="PROSITE" id="PS50822"/>
    </source>
</evidence>
<reference evidence="4" key="1">
    <citation type="submission" date="2019-04" db="EMBL/GenBank/DDBJ databases">
        <title>Whole genome sequencing of oral phylogroup 2 treponemes.</title>
        <authorList>
            <person name="Chan Y."/>
            <person name="Zeng H.H."/>
            <person name="Yu X.L."/>
            <person name="Leung W.K."/>
            <person name="Watt R.M."/>
        </authorList>
    </citation>
    <scope>NUCLEOTIDE SEQUENCE</scope>
    <source>
        <strain evidence="4">OMZ 847</strain>
    </source>
</reference>
<dbReference type="Pfam" id="PF02171">
    <property type="entry name" value="Piwi"/>
    <property type="match status" value="1"/>
</dbReference>
<dbReference type="Gene3D" id="3.40.50.2300">
    <property type="match status" value="1"/>
</dbReference>
<comment type="similarity">
    <text evidence="1">Belongs to the argonaute family. Long pAgo subfamily.</text>
</comment>
<dbReference type="SUPFAM" id="SSF53098">
    <property type="entry name" value="Ribonuclease H-like"/>
    <property type="match status" value="1"/>
</dbReference>
<name>A0ABY5HRC5_9SPIR</name>
<dbReference type="EMBL" id="CP038802">
    <property type="protein sequence ID" value="UTY28001.1"/>
    <property type="molecule type" value="Genomic_DNA"/>
</dbReference>
<protein>
    <recommendedName>
        <fullName evidence="2">Protein argonaute</fullName>
    </recommendedName>
</protein>
<dbReference type="InterPro" id="IPR012337">
    <property type="entry name" value="RNaseH-like_sf"/>
</dbReference>
<evidence type="ECO:0000313" key="4">
    <source>
        <dbReference type="EMBL" id="UTY28001.1"/>
    </source>
</evidence>
<dbReference type="RefSeq" id="WP_255805978.1">
    <property type="nucleotide sequence ID" value="NZ_CP038802.1"/>
</dbReference>
<dbReference type="InterPro" id="IPR003165">
    <property type="entry name" value="Piwi"/>
</dbReference>
<organism evidence="4 5">
    <name type="scientific">Treponema putidum</name>
    <dbReference type="NCBI Taxonomy" id="221027"/>
    <lineage>
        <taxon>Bacteria</taxon>
        <taxon>Pseudomonadati</taxon>
        <taxon>Spirochaetota</taxon>
        <taxon>Spirochaetia</taxon>
        <taxon>Spirochaetales</taxon>
        <taxon>Treponemataceae</taxon>
        <taxon>Treponema</taxon>
    </lineage>
</organism>
<sequence length="627" mass="73570">MKVDLLTNFLPIAEKNYTFFANVKECNNPNEKKPQGNVRRFWINNSLLYITFDDANTFIKRSFNINDNKNLTLWNLFNKICENCKQNNLEYITDNKFQKAINVIINRDAYGKEIISVIPKYIISLNKYGFMINYRFQKANDIPFSIEVQKRSLSLDIEGKQNKNYYIDKYNKLKNFINFYFDKIFVFETDNLIVQPKFEYINANQLETKKYEFGNSKSAISQFIGIKNNGPFNKINLSDEKKPCICFVYRNSEKIYSYKLYRALEGVLYSTFTGMEKMFGYPLNKTTVIGVGVDNYKKSEILNLISTIKTQVNNHNVVPIFLVPWSRETATEEQEELYFYIKYQLLMEKIASQFIDIKKVINDNNLKWTTASLAVQLFSKLGGSPWRVIPKTSKCLIIGLGQSYQMNHDKTIKRFLSYSILTDSSGLFRDIRILADNNNEDQYINNLKKNLREIISDYKDTYNHFVVHTTFRIKKNDIEAIQKLFDELQNSYQCSFAILRFDMHHDYLCFDTNCNSLIPYESTKVELSPNSYLIWFEGQQYGNKLIDRRIGPPVKINIDYPKQIDQSLINNYLQDAVNLSGANWRGFNAKTIPISILYSKLISIFISAFDKYNLKEISIENLTPWFL</sequence>
<feature type="domain" description="Piwi" evidence="3">
    <location>
        <begin position="320"/>
        <end position="611"/>
    </location>
</feature>
<dbReference type="InterPro" id="IPR036397">
    <property type="entry name" value="RNaseH_sf"/>
</dbReference>
<accession>A0ABY5HRC5</accession>
<evidence type="ECO:0000256" key="1">
    <source>
        <dbReference type="ARBA" id="ARBA00035012"/>
    </source>
</evidence>
<dbReference type="SMART" id="SM00950">
    <property type="entry name" value="Piwi"/>
    <property type="match status" value="1"/>
</dbReference>
<keyword evidence="5" id="KW-1185">Reference proteome</keyword>
<gene>
    <name evidence="4" type="ORF">E4N76_02650</name>
</gene>